<feature type="domain" description="N-acetyltransferase" evidence="1">
    <location>
        <begin position="1"/>
        <end position="84"/>
    </location>
</feature>
<gene>
    <name evidence="2" type="ORF">F2P44_16535</name>
</gene>
<dbReference type="Pfam" id="PF00583">
    <property type="entry name" value="Acetyltransf_1"/>
    <property type="match status" value="1"/>
</dbReference>
<sequence length="84" mass="8897">MVCDPDKVAAGFAVTVRSDLKGHGLGQVLMAKLIACCRSRSCGARAIMGEALPQNTRITKLARKLGFEICKAAADGSVHMRLPL</sequence>
<dbReference type="SUPFAM" id="SSF55729">
    <property type="entry name" value="Acyl-CoA N-acyltransferases (Nat)"/>
    <property type="match status" value="1"/>
</dbReference>
<dbReference type="PROSITE" id="PS51186">
    <property type="entry name" value="GNAT"/>
    <property type="match status" value="1"/>
</dbReference>
<dbReference type="Gene3D" id="3.40.630.30">
    <property type="match status" value="1"/>
</dbReference>
<dbReference type="RefSeq" id="WP_167088204.1">
    <property type="nucleotide sequence ID" value="NZ_WHJG01000016.1"/>
</dbReference>
<keyword evidence="3" id="KW-1185">Reference proteome</keyword>
<evidence type="ECO:0000259" key="1">
    <source>
        <dbReference type="PROSITE" id="PS51186"/>
    </source>
</evidence>
<protein>
    <submittedName>
        <fullName evidence="2">GNAT family N-acetyltransferase</fullName>
    </submittedName>
</protein>
<dbReference type="Proteomes" id="UP000621455">
    <property type="component" value="Unassembled WGS sequence"/>
</dbReference>
<name>A0ABX0NDJ5_9BURK</name>
<evidence type="ECO:0000313" key="2">
    <source>
        <dbReference type="EMBL" id="NHZ80869.1"/>
    </source>
</evidence>
<dbReference type="EMBL" id="WHJG01000016">
    <property type="protein sequence ID" value="NHZ80869.1"/>
    <property type="molecule type" value="Genomic_DNA"/>
</dbReference>
<comment type="caution">
    <text evidence="2">The sequence shown here is derived from an EMBL/GenBank/DDBJ whole genome shotgun (WGS) entry which is preliminary data.</text>
</comment>
<reference evidence="2 3" key="1">
    <citation type="submission" date="2019-10" db="EMBL/GenBank/DDBJ databases">
        <title>Taxonomy of Antarctic Massilia spp.: description of Massilia rubra sp. nov., Massilia aquatica sp. nov., Massilia mucilaginosa sp. nov., Massilia frigida sp. nov. isolated from streams, lakes and regoliths.</title>
        <authorList>
            <person name="Holochova P."/>
            <person name="Sedlacek I."/>
            <person name="Kralova S."/>
            <person name="Maslanova I."/>
            <person name="Busse H.-J."/>
            <person name="Stankova E."/>
            <person name="Vrbovska V."/>
            <person name="Kovarovic V."/>
            <person name="Bartak M."/>
            <person name="Svec P."/>
            <person name="Pantucek R."/>
        </authorList>
    </citation>
    <scope>NUCLEOTIDE SEQUENCE [LARGE SCALE GENOMIC DNA]</scope>
    <source>
        <strain evidence="2 3">CCM 8695</strain>
    </source>
</reference>
<dbReference type="InterPro" id="IPR016181">
    <property type="entry name" value="Acyl_CoA_acyltransferase"/>
</dbReference>
<dbReference type="InterPro" id="IPR000182">
    <property type="entry name" value="GNAT_dom"/>
</dbReference>
<proteinExistence type="predicted"/>
<accession>A0ABX0NDJ5</accession>
<evidence type="ECO:0000313" key="3">
    <source>
        <dbReference type="Proteomes" id="UP000621455"/>
    </source>
</evidence>
<organism evidence="2 3">
    <name type="scientific">Massilia frigida</name>
    <dbReference type="NCBI Taxonomy" id="2609281"/>
    <lineage>
        <taxon>Bacteria</taxon>
        <taxon>Pseudomonadati</taxon>
        <taxon>Pseudomonadota</taxon>
        <taxon>Betaproteobacteria</taxon>
        <taxon>Burkholderiales</taxon>
        <taxon>Oxalobacteraceae</taxon>
        <taxon>Telluria group</taxon>
        <taxon>Massilia</taxon>
    </lineage>
</organism>